<dbReference type="Proteomes" id="UP001212997">
    <property type="component" value="Unassembled WGS sequence"/>
</dbReference>
<sequence length="1234" mass="134829">MKAVVFLKWCSLVAVSYAAQIPLTLNSSSTIKTEKAEAGKFKRFITPQLSALVDLTIKATKTPGLSLGVVQVVSHTNDVHTEFGTWGTMTEDGDKMMQETLFDIGSCSKAFLAAAMGILMEDYAQGKNVTPLPNGLLSFTWKTKVQDLFPGEDTEWKLKDDWASQKVNIEDMLTHVSGLPRHDLSYGPSDSPIDLVKKLRFLKPQFELREQWAYNNQMYVLGAHIISTYSGKPFTQFVRERIFKPLRMTSTTYSGKEAKLTGNFSHAFTLHESNIRRIPFPFEDDNISEFIAGPGGIISNTGDMASSHDFPARIKHSYASPPPYIVEMVFTEVTTAHSLVMGTSDRIGGSIVGYGLGWLRASAFGHEVLQHGGGLPGFISQVAFLPLDGVGIVAFVNQASPVPNFVSSWIILDALGMITPDQYFTDNNFTRLNSALPLADIMTSPRPSQQLLTSVVPELPIEAYVGTYSDPGYGSFTICTSSSTSDYCKSTLSDFSKVFPDSTPSGDPVLYGSWPKIWSSHLRGVPQGKNSFLFSFLGMYPEGFGRDASPFYDGNYQADVQAEFDVEDGVVKGLAVFEGVDYIPGEPPEGDLKEVATDMTSNSDTCPRADIIPSILGFCPWFGPIDLMRHLNILIVWGAFVRLDRGIPRSTFRDRYQARSQEDASNQYITPQISALAEESLRSSGTPGLSVGVVQLDPNTKSLKTEFGAWGTWTEDGDKTTQDVLFGIGSCSKAFLSAAMGILMEDFAQGKNVTSLPPGVSSFTWKTKVRELFPGEDSDWKLMDEVATEYANIRDILSHVTGVPRHDLSYEPSDTAQSLVRHLRYLRPLYEFREQWSYNNQMYVLGSYIISTYAGKPFHEFVEERIFSPLNMTSTTYSGITASANGKFSQPFTFYLNETRRIPFAFNTQALSDVIAGPGGIISNTVDMVKWIGMLLNNGTDPVTGATIIPPSVLAEVTTTRVVEDDTSLVPGLSLIGYGLGWEKASIYGHEMIAHTGGIPGFLTVVTLLPSDGVGIVSFVNAGSSDPLNEVTFGIIQEVVTKSSPSTSPPVQGALKSAMKARSILSGENQHLTMGMEKRSPTSSPSLPLEAYRGTYSNPGYGNFTLCAPNETSDYCKTTFSTFAKVFPDTPPSSQAALFGTWPRIWSSHIQVLSTGNDTFLASFLSLYPDGFGKNTSPFYDGATRGDILAQFDINDGVVRGLAVFEDQGAVDLPGSPPYTNLKEIAGVYYAKQG</sequence>
<evidence type="ECO:0000313" key="5">
    <source>
        <dbReference type="Proteomes" id="UP001212997"/>
    </source>
</evidence>
<proteinExistence type="inferred from homology"/>
<organism evidence="4 5">
    <name type="scientific">Meripilus lineatus</name>
    <dbReference type="NCBI Taxonomy" id="2056292"/>
    <lineage>
        <taxon>Eukaryota</taxon>
        <taxon>Fungi</taxon>
        <taxon>Dikarya</taxon>
        <taxon>Basidiomycota</taxon>
        <taxon>Agaricomycotina</taxon>
        <taxon>Agaricomycetes</taxon>
        <taxon>Polyporales</taxon>
        <taxon>Meripilaceae</taxon>
        <taxon>Meripilus</taxon>
    </lineage>
</organism>
<dbReference type="PANTHER" id="PTHR46825">
    <property type="entry name" value="D-ALANYL-D-ALANINE-CARBOXYPEPTIDASE/ENDOPEPTIDASE AMPH"/>
    <property type="match status" value="1"/>
</dbReference>
<dbReference type="InterPro" id="IPR050491">
    <property type="entry name" value="AmpC-like"/>
</dbReference>
<keyword evidence="2" id="KW-0732">Signal</keyword>
<dbReference type="SUPFAM" id="SSF56601">
    <property type="entry name" value="beta-lactamase/transpeptidase-like"/>
    <property type="match status" value="2"/>
</dbReference>
<feature type="domain" description="Beta-lactamase-related" evidence="3">
    <location>
        <begin position="677"/>
        <end position="1031"/>
    </location>
</feature>
<comment type="caution">
    <text evidence="4">The sequence shown here is derived from an EMBL/GenBank/DDBJ whole genome shotgun (WGS) entry which is preliminary data.</text>
</comment>
<dbReference type="Pfam" id="PF00144">
    <property type="entry name" value="Beta-lactamase"/>
    <property type="match status" value="2"/>
</dbReference>
<gene>
    <name evidence="4" type="ORF">NLI96_g7037</name>
</gene>
<evidence type="ECO:0000256" key="1">
    <source>
        <dbReference type="ARBA" id="ARBA00038215"/>
    </source>
</evidence>
<accession>A0AAD5V046</accession>
<name>A0AAD5V046_9APHY</name>
<feature type="domain" description="Beta-lactamase-related" evidence="3">
    <location>
        <begin position="67"/>
        <end position="406"/>
    </location>
</feature>
<dbReference type="PANTHER" id="PTHR46825:SF15">
    <property type="entry name" value="BETA-LACTAMASE-RELATED DOMAIN-CONTAINING PROTEIN"/>
    <property type="match status" value="1"/>
</dbReference>
<evidence type="ECO:0000256" key="2">
    <source>
        <dbReference type="SAM" id="SignalP"/>
    </source>
</evidence>
<dbReference type="Gene3D" id="3.40.710.10">
    <property type="entry name" value="DD-peptidase/beta-lactamase superfamily"/>
    <property type="match status" value="2"/>
</dbReference>
<comment type="similarity">
    <text evidence="1">Belongs to the peptidase S12 family.</text>
</comment>
<feature type="chain" id="PRO_5042106254" description="Beta-lactamase-related domain-containing protein" evidence="2">
    <location>
        <begin position="19"/>
        <end position="1234"/>
    </location>
</feature>
<evidence type="ECO:0000313" key="4">
    <source>
        <dbReference type="EMBL" id="KAJ3482351.1"/>
    </source>
</evidence>
<dbReference type="AlphaFoldDB" id="A0AAD5V046"/>
<dbReference type="InterPro" id="IPR001466">
    <property type="entry name" value="Beta-lactam-related"/>
</dbReference>
<reference evidence="4" key="1">
    <citation type="submission" date="2022-07" db="EMBL/GenBank/DDBJ databases">
        <title>Genome Sequence of Physisporinus lineatus.</title>
        <authorList>
            <person name="Buettner E."/>
        </authorList>
    </citation>
    <scope>NUCLEOTIDE SEQUENCE</scope>
    <source>
        <strain evidence="4">VT162</strain>
    </source>
</reference>
<dbReference type="EMBL" id="JANAWD010000277">
    <property type="protein sequence ID" value="KAJ3482351.1"/>
    <property type="molecule type" value="Genomic_DNA"/>
</dbReference>
<keyword evidence="5" id="KW-1185">Reference proteome</keyword>
<evidence type="ECO:0000259" key="3">
    <source>
        <dbReference type="Pfam" id="PF00144"/>
    </source>
</evidence>
<dbReference type="InterPro" id="IPR012338">
    <property type="entry name" value="Beta-lactam/transpept-like"/>
</dbReference>
<protein>
    <recommendedName>
        <fullName evidence="3">Beta-lactamase-related domain-containing protein</fullName>
    </recommendedName>
</protein>
<feature type="signal peptide" evidence="2">
    <location>
        <begin position="1"/>
        <end position="18"/>
    </location>
</feature>